<organism>
    <name type="scientific">Branchiostoma floridae</name>
    <name type="common">Florida lancelet</name>
    <name type="synonym">Amphioxus</name>
    <dbReference type="NCBI Taxonomy" id="7739"/>
    <lineage>
        <taxon>Eukaryota</taxon>
        <taxon>Metazoa</taxon>
        <taxon>Chordata</taxon>
        <taxon>Cephalochordata</taxon>
        <taxon>Leptocardii</taxon>
        <taxon>Amphioxiformes</taxon>
        <taxon>Branchiostomatidae</taxon>
        <taxon>Branchiostoma</taxon>
    </lineage>
</organism>
<dbReference type="InterPro" id="IPR014352">
    <property type="entry name" value="FERM/acyl-CoA-bd_prot_sf"/>
</dbReference>
<dbReference type="Pfam" id="PF00373">
    <property type="entry name" value="FERM_M"/>
    <property type="match status" value="1"/>
</dbReference>
<sequence length="412" mass="45101">MELARDGILNGTHPVTVDEAMMFAAYQTQIQFGDHIETKHKSGFLDLKEFLPKEYVKNKGIEKKIWLEHRKLAGLSELDAKVRYTQQCRSLKTYGVTFFLVKEKMKGKNKLVPRLLGITKDSVMRVDEKTKEILKVWPLTTVRRWAASPKSFTLKKGKDRFGLDGEEESTMLEDSVSPARATIMQHQENKVGHVNEGSVAIPAVMRAHDGAESYSTGTMPRAEYATIRGQIHSAHMPPINTQAQQALMGNISSGFNSISAAQAELGSRAELPPLGSDPASLKWKQNTLDVSKQNVTSQLAAMSAATASVVTLTSGEPEQTDYTAVGSAVTTISSNLTEMSKGIKMVAALLEDYGQGERLLDAARNLAGAFSDLLSAAKPGSTEGPDLYEACRQLMIAEHEFLDQIQPYLPGV</sequence>
<gene>
    <name evidence="5" type="ORF">BRAFLDRAFT_67277</name>
</gene>
<dbReference type="eggNOG" id="KOG4261">
    <property type="taxonomic scope" value="Eukaryota"/>
</dbReference>
<accession>C3ZGA1</accession>
<evidence type="ECO:0000256" key="1">
    <source>
        <dbReference type="ARBA" id="ARBA00004245"/>
    </source>
</evidence>
<dbReference type="AlphaFoldDB" id="C3ZGA1"/>
<dbReference type="SMART" id="SM01244">
    <property type="entry name" value="IRS"/>
    <property type="match status" value="1"/>
</dbReference>
<dbReference type="Pfam" id="PF09141">
    <property type="entry name" value="Talin_middle"/>
    <property type="match status" value="1"/>
</dbReference>
<dbReference type="PANTHER" id="PTHR19981">
    <property type="entry name" value="TALIN"/>
    <property type="match status" value="1"/>
</dbReference>
<dbReference type="SUPFAM" id="SSF50729">
    <property type="entry name" value="PH domain-like"/>
    <property type="match status" value="1"/>
</dbReference>
<dbReference type="InterPro" id="IPR019748">
    <property type="entry name" value="FERM_central"/>
</dbReference>
<dbReference type="InterPro" id="IPR035963">
    <property type="entry name" value="FERM_2"/>
</dbReference>
<dbReference type="GO" id="GO:0001726">
    <property type="term" value="C:ruffle"/>
    <property type="evidence" value="ECO:0007669"/>
    <property type="project" value="InterPro"/>
</dbReference>
<dbReference type="Gene3D" id="1.20.80.10">
    <property type="match status" value="1"/>
</dbReference>
<keyword evidence="2" id="KW-0963">Cytoplasm</keyword>
<dbReference type="InterPro" id="IPR000299">
    <property type="entry name" value="FERM_domain"/>
</dbReference>
<comment type="subcellular location">
    <subcellularLocation>
        <location evidence="1">Cytoplasm</location>
        <location evidence="1">Cytoskeleton</location>
    </subcellularLocation>
</comment>
<dbReference type="FunFam" id="2.30.29.30:FF:000028">
    <property type="entry name" value="Talin 2"/>
    <property type="match status" value="1"/>
</dbReference>
<dbReference type="GO" id="GO:0005856">
    <property type="term" value="C:cytoskeleton"/>
    <property type="evidence" value="ECO:0007669"/>
    <property type="project" value="UniProtKB-SubCell"/>
</dbReference>
<dbReference type="InterPro" id="IPR015224">
    <property type="entry name" value="Talin_cent"/>
</dbReference>
<dbReference type="Gene3D" id="2.30.29.30">
    <property type="entry name" value="Pleckstrin-homology domain (PH domain)/Phosphotyrosine-binding domain (PTB)"/>
    <property type="match status" value="1"/>
</dbReference>
<dbReference type="InterPro" id="IPR036476">
    <property type="entry name" value="Talin_cent_sf"/>
</dbReference>
<evidence type="ECO:0000256" key="2">
    <source>
        <dbReference type="ARBA" id="ARBA00022490"/>
    </source>
</evidence>
<proteinExistence type="predicted"/>
<dbReference type="GO" id="GO:0005925">
    <property type="term" value="C:focal adhesion"/>
    <property type="evidence" value="ECO:0007669"/>
    <property type="project" value="InterPro"/>
</dbReference>
<dbReference type="CDD" id="cd10569">
    <property type="entry name" value="FERM_C_Talin"/>
    <property type="match status" value="1"/>
</dbReference>
<dbReference type="PANTHER" id="PTHR19981:SF1">
    <property type="entry name" value="RHEA, ISOFORM B"/>
    <property type="match status" value="1"/>
</dbReference>
<reference evidence="5" key="1">
    <citation type="journal article" date="2008" name="Nature">
        <title>The amphioxus genome and the evolution of the chordate karyotype.</title>
        <authorList>
            <consortium name="US DOE Joint Genome Institute (JGI-PGF)"/>
            <person name="Putnam N.H."/>
            <person name="Butts T."/>
            <person name="Ferrier D.E.K."/>
            <person name="Furlong R.F."/>
            <person name="Hellsten U."/>
            <person name="Kawashima T."/>
            <person name="Robinson-Rechavi M."/>
            <person name="Shoguchi E."/>
            <person name="Terry A."/>
            <person name="Yu J.-K."/>
            <person name="Benito-Gutierrez E.L."/>
            <person name="Dubchak I."/>
            <person name="Garcia-Fernandez J."/>
            <person name="Gibson-Brown J.J."/>
            <person name="Grigoriev I.V."/>
            <person name="Horton A.C."/>
            <person name="de Jong P.J."/>
            <person name="Jurka J."/>
            <person name="Kapitonov V.V."/>
            <person name="Kohara Y."/>
            <person name="Kuroki Y."/>
            <person name="Lindquist E."/>
            <person name="Lucas S."/>
            <person name="Osoegawa K."/>
            <person name="Pennacchio L.A."/>
            <person name="Salamov A.A."/>
            <person name="Satou Y."/>
            <person name="Sauka-Spengler T."/>
            <person name="Schmutz J."/>
            <person name="Shin-I T."/>
            <person name="Toyoda A."/>
            <person name="Bronner-Fraser M."/>
            <person name="Fujiyama A."/>
            <person name="Holland L.Z."/>
            <person name="Holland P.W.H."/>
            <person name="Satoh N."/>
            <person name="Rokhsar D.S."/>
        </authorList>
    </citation>
    <scope>NUCLEOTIDE SEQUENCE [LARGE SCALE GENOMIC DNA]</scope>
    <source>
        <strain evidence="5">S238N-H82</strain>
        <tissue evidence="5">Testes</tissue>
    </source>
</reference>
<keyword evidence="3" id="KW-0206">Cytoskeleton</keyword>
<evidence type="ECO:0000259" key="4">
    <source>
        <dbReference type="PROSITE" id="PS50057"/>
    </source>
</evidence>
<dbReference type="SUPFAM" id="SSF109880">
    <property type="entry name" value="A middle domain of Talin 1"/>
    <property type="match status" value="1"/>
</dbReference>
<dbReference type="EMBL" id="GG666617">
    <property type="protein sequence ID" value="EEN48422.1"/>
    <property type="molecule type" value="Genomic_DNA"/>
</dbReference>
<feature type="domain" description="FERM" evidence="4">
    <location>
        <begin position="1"/>
        <end position="187"/>
    </location>
</feature>
<dbReference type="PROSITE" id="PS50057">
    <property type="entry name" value="FERM_3"/>
    <property type="match status" value="1"/>
</dbReference>
<dbReference type="STRING" id="7739.C3ZGA1"/>
<evidence type="ECO:0000313" key="5">
    <source>
        <dbReference type="EMBL" id="EEN48422.1"/>
    </source>
</evidence>
<dbReference type="CDD" id="cd14473">
    <property type="entry name" value="FERM_B-lobe"/>
    <property type="match status" value="1"/>
</dbReference>
<name>C3ZGA1_BRAFL</name>
<dbReference type="InterPro" id="IPR011993">
    <property type="entry name" value="PH-like_dom_sf"/>
</dbReference>
<dbReference type="SUPFAM" id="SSF47031">
    <property type="entry name" value="Second domain of FERM"/>
    <property type="match status" value="1"/>
</dbReference>
<dbReference type="Gene3D" id="1.20.1420.10">
    <property type="entry name" value="Talin, central domain"/>
    <property type="match status" value="1"/>
</dbReference>
<protein>
    <recommendedName>
        <fullName evidence="4">FERM domain-containing protein</fullName>
    </recommendedName>
</protein>
<dbReference type="FunFam" id="1.20.80.10:FF:000007">
    <property type="entry name" value="Talin 2"/>
    <property type="match status" value="1"/>
</dbReference>
<dbReference type="InParanoid" id="C3ZGA1"/>
<evidence type="ECO:0000256" key="3">
    <source>
        <dbReference type="ARBA" id="ARBA00023212"/>
    </source>
</evidence>
<dbReference type="GO" id="GO:0005200">
    <property type="term" value="F:structural constituent of cytoskeleton"/>
    <property type="evidence" value="ECO:0007669"/>
    <property type="project" value="InterPro"/>
</dbReference>